<dbReference type="HAMAP" id="MF_02078">
    <property type="entry name" value="MurJ_MviN"/>
    <property type="match status" value="1"/>
</dbReference>
<protein>
    <recommendedName>
        <fullName evidence="10">Probable lipid II flippase MurJ</fullName>
    </recommendedName>
</protein>
<dbReference type="Proteomes" id="UP000190834">
    <property type="component" value="Unassembled WGS sequence"/>
</dbReference>
<feature type="transmembrane region" description="Helical" evidence="10">
    <location>
        <begin position="419"/>
        <end position="438"/>
    </location>
</feature>
<dbReference type="InterPro" id="IPR051050">
    <property type="entry name" value="Lipid_II_flippase_MurJ/MviN"/>
</dbReference>
<keyword evidence="6 10" id="KW-1133">Transmembrane helix</keyword>
<keyword evidence="13" id="KW-1185">Reference proteome</keyword>
<dbReference type="OrthoDB" id="9816572at2"/>
<feature type="transmembrane region" description="Helical" evidence="10">
    <location>
        <begin position="450"/>
        <end position="470"/>
    </location>
</feature>
<dbReference type="GO" id="GO:0008360">
    <property type="term" value="P:regulation of cell shape"/>
    <property type="evidence" value="ECO:0007669"/>
    <property type="project" value="UniProtKB-UniRule"/>
</dbReference>
<comment type="similarity">
    <text evidence="9 10 11">Belongs to the MurJ/MviN family.</text>
</comment>
<evidence type="ECO:0000256" key="4">
    <source>
        <dbReference type="ARBA" id="ARBA00022960"/>
    </source>
</evidence>
<dbReference type="GO" id="GO:0034204">
    <property type="term" value="P:lipid translocation"/>
    <property type="evidence" value="ECO:0007669"/>
    <property type="project" value="TreeGrafter"/>
</dbReference>
<evidence type="ECO:0000256" key="8">
    <source>
        <dbReference type="ARBA" id="ARBA00060041"/>
    </source>
</evidence>
<dbReference type="GeneID" id="70582860"/>
<organism evidence="12 13">
    <name type="scientific">Vibrio cincinnatiensis DSM 19608</name>
    <dbReference type="NCBI Taxonomy" id="1123491"/>
    <lineage>
        <taxon>Bacteria</taxon>
        <taxon>Pseudomonadati</taxon>
        <taxon>Pseudomonadota</taxon>
        <taxon>Gammaproteobacteria</taxon>
        <taxon>Vibrionales</taxon>
        <taxon>Vibrionaceae</taxon>
        <taxon>Vibrio</taxon>
    </lineage>
</organism>
<feature type="transmembrane region" description="Helical" evidence="10">
    <location>
        <begin position="283"/>
        <end position="301"/>
    </location>
</feature>
<comment type="subcellular location">
    <subcellularLocation>
        <location evidence="10">Cell inner membrane</location>
        <topology evidence="10">Multi-pass membrane protein</topology>
    </subcellularLocation>
    <subcellularLocation>
        <location evidence="1">Cell membrane</location>
        <topology evidence="1">Multi-pass membrane protein</topology>
    </subcellularLocation>
</comment>
<feature type="transmembrane region" description="Helical" evidence="10">
    <location>
        <begin position="28"/>
        <end position="46"/>
    </location>
</feature>
<keyword evidence="10" id="KW-0997">Cell inner membrane</keyword>
<evidence type="ECO:0000256" key="1">
    <source>
        <dbReference type="ARBA" id="ARBA00004651"/>
    </source>
</evidence>
<name>A0A1T4PGM6_VIBCI</name>
<dbReference type="InterPro" id="IPR004268">
    <property type="entry name" value="MurJ"/>
</dbReference>
<dbReference type="UniPathway" id="UPA00219"/>
<evidence type="ECO:0000256" key="9">
    <source>
        <dbReference type="ARBA" id="ARBA00061532"/>
    </source>
</evidence>
<feature type="transmembrane region" description="Helical" evidence="10">
    <location>
        <begin position="5"/>
        <end position="22"/>
    </location>
</feature>
<evidence type="ECO:0000256" key="6">
    <source>
        <dbReference type="ARBA" id="ARBA00022989"/>
    </source>
</evidence>
<feature type="transmembrane region" description="Helical" evidence="10">
    <location>
        <begin position="93"/>
        <end position="118"/>
    </location>
</feature>
<dbReference type="PRINTS" id="PR01806">
    <property type="entry name" value="VIRFACTRMVIN"/>
</dbReference>
<sequence>MSKRLLKSGIIVSAMTFISRVLGLVRDVVVANLMGAGASADVFFFANRIPNFLRRLFAEGAFSQAFVPVLTEYHASGDKEKTRALIAKVSGTLGVLVTVVTLLGIVFSGVVTALFGAGWFLDWLNGGPAAEKFELASLLLKITFPYLWFITFVALSGAILNTLGKFAVSSFTPVFLNVMMILSAWYISPSLAKPEVGLAIGVFLGGLVQFLFQLPFLIKAGMLVKPKWGWKDPGVVKIRTLMIPALFGVSVSQINLLFDSFVASFLQTGSISWLYYSDRLLEFPLGLFGIAIATVILPALSRKHVDAHQTGFAQTMDWGVRMVILLGIPAMLGLMVLAKPMLMVLFMRGEFTASDVQQASLSLFAYSAGLLNFMLIKVLAPGYYSRQDTKTPVRYGIISMLSNIVFNAILAWFYGYVGLAVATALSAFINMALLYRGLHRQGVYRVSRQTVWFVVRLILAGAVMVTAIYWQLEAMPVWLEWGLTQRTLTLSGLIVFGALAYLLSALLFGVRVKDLKAATEER</sequence>
<evidence type="ECO:0000256" key="10">
    <source>
        <dbReference type="HAMAP-Rule" id="MF_02078"/>
    </source>
</evidence>
<dbReference type="GO" id="GO:0071555">
    <property type="term" value="P:cell wall organization"/>
    <property type="evidence" value="ECO:0007669"/>
    <property type="project" value="UniProtKB-UniRule"/>
</dbReference>
<comment type="function">
    <text evidence="8 10 11">Involved in peptidoglycan biosynthesis. Transports lipid-linked peptidoglycan precursors from the inner to the outer leaflet of the cytoplasmic membrane.</text>
</comment>
<feature type="transmembrane region" description="Helical" evidence="10">
    <location>
        <begin position="166"/>
        <end position="187"/>
    </location>
</feature>
<proteinExistence type="inferred from homology"/>
<dbReference type="CDD" id="cd13123">
    <property type="entry name" value="MATE_MurJ_like"/>
    <property type="match status" value="1"/>
</dbReference>
<dbReference type="GO" id="GO:0015648">
    <property type="term" value="F:lipid-linked peptidoglycan transporter activity"/>
    <property type="evidence" value="ECO:0007669"/>
    <property type="project" value="UniProtKB-UniRule"/>
</dbReference>
<dbReference type="PANTHER" id="PTHR47019">
    <property type="entry name" value="LIPID II FLIPPASE MURJ"/>
    <property type="match status" value="1"/>
</dbReference>
<keyword evidence="2 10" id="KW-1003">Cell membrane</keyword>
<evidence type="ECO:0000313" key="13">
    <source>
        <dbReference type="Proteomes" id="UP000190834"/>
    </source>
</evidence>
<dbReference type="PANTHER" id="PTHR47019:SF1">
    <property type="entry name" value="LIPID II FLIPPASE MURJ"/>
    <property type="match status" value="1"/>
</dbReference>
<reference evidence="13" key="1">
    <citation type="submission" date="2017-02" db="EMBL/GenBank/DDBJ databases">
        <authorList>
            <person name="Varghese N."/>
            <person name="Submissions S."/>
        </authorList>
    </citation>
    <scope>NUCLEOTIDE SEQUENCE [LARGE SCALE GENOMIC DNA]</scope>
    <source>
        <strain evidence="13">DSM 19608</strain>
    </source>
</reference>
<keyword evidence="10 11" id="KW-0813">Transport</keyword>
<feature type="transmembrane region" description="Helical" evidence="10">
    <location>
        <begin position="322"/>
        <end position="347"/>
    </location>
</feature>
<feature type="transmembrane region" description="Helical" evidence="10">
    <location>
        <begin position="490"/>
        <end position="510"/>
    </location>
</feature>
<dbReference type="PIRSF" id="PIRSF002869">
    <property type="entry name" value="MviN"/>
    <property type="match status" value="1"/>
</dbReference>
<dbReference type="STRING" id="1123491.SAMN02745782_01735"/>
<evidence type="ECO:0000256" key="2">
    <source>
        <dbReference type="ARBA" id="ARBA00022475"/>
    </source>
</evidence>
<dbReference type="Pfam" id="PF03023">
    <property type="entry name" value="MurJ"/>
    <property type="match status" value="1"/>
</dbReference>
<dbReference type="GO" id="GO:0005886">
    <property type="term" value="C:plasma membrane"/>
    <property type="evidence" value="ECO:0007669"/>
    <property type="project" value="UniProtKB-SubCell"/>
</dbReference>
<evidence type="ECO:0000256" key="3">
    <source>
        <dbReference type="ARBA" id="ARBA00022692"/>
    </source>
</evidence>
<keyword evidence="5 10" id="KW-0573">Peptidoglycan synthesis</keyword>
<evidence type="ECO:0000256" key="5">
    <source>
        <dbReference type="ARBA" id="ARBA00022984"/>
    </source>
</evidence>
<dbReference type="AlphaFoldDB" id="A0A1T4PGM6"/>
<dbReference type="NCBIfam" id="TIGR01695">
    <property type="entry name" value="murJ_mviN"/>
    <property type="match status" value="1"/>
</dbReference>
<comment type="pathway">
    <text evidence="10">Cell wall biogenesis; peptidoglycan biosynthesis.</text>
</comment>
<keyword evidence="4 10" id="KW-0133">Cell shape</keyword>
<feature type="transmembrane region" description="Helical" evidence="10">
    <location>
        <begin position="359"/>
        <end position="380"/>
    </location>
</feature>
<feature type="transmembrane region" description="Helical" evidence="10">
    <location>
        <begin position="241"/>
        <end position="263"/>
    </location>
</feature>
<gene>
    <name evidence="10" type="primary">murJ</name>
    <name evidence="12" type="ORF">SAMN02745782_01735</name>
</gene>
<dbReference type="RefSeq" id="WP_078926122.1">
    <property type="nucleotide sequence ID" value="NZ_FUXB01000007.1"/>
</dbReference>
<evidence type="ECO:0000313" key="12">
    <source>
        <dbReference type="EMBL" id="SJZ90733.1"/>
    </source>
</evidence>
<feature type="transmembrane region" description="Helical" evidence="10">
    <location>
        <begin position="138"/>
        <end position="159"/>
    </location>
</feature>
<keyword evidence="10 11" id="KW-0961">Cell wall biogenesis/degradation</keyword>
<evidence type="ECO:0000256" key="11">
    <source>
        <dbReference type="PIRNR" id="PIRNR002869"/>
    </source>
</evidence>
<dbReference type="EMBL" id="FUXB01000007">
    <property type="protein sequence ID" value="SJZ90733.1"/>
    <property type="molecule type" value="Genomic_DNA"/>
</dbReference>
<feature type="transmembrane region" description="Helical" evidence="10">
    <location>
        <begin position="392"/>
        <end position="413"/>
    </location>
</feature>
<dbReference type="GO" id="GO:0009252">
    <property type="term" value="P:peptidoglycan biosynthetic process"/>
    <property type="evidence" value="ECO:0007669"/>
    <property type="project" value="UniProtKB-UniRule"/>
</dbReference>
<evidence type="ECO:0000256" key="7">
    <source>
        <dbReference type="ARBA" id="ARBA00023136"/>
    </source>
</evidence>
<feature type="transmembrane region" description="Helical" evidence="10">
    <location>
        <begin position="199"/>
        <end position="220"/>
    </location>
</feature>
<keyword evidence="3 10" id="KW-0812">Transmembrane</keyword>
<accession>A0A1T4PGM6</accession>
<keyword evidence="7 10" id="KW-0472">Membrane</keyword>